<comment type="caution">
    <text evidence="1">The sequence shown here is derived from an EMBL/GenBank/DDBJ whole genome shotgun (WGS) entry which is preliminary data.</text>
</comment>
<reference evidence="1" key="1">
    <citation type="submission" date="2021-06" db="EMBL/GenBank/DDBJ databases">
        <authorList>
            <person name="Kallberg Y."/>
            <person name="Tangrot J."/>
            <person name="Rosling A."/>
        </authorList>
    </citation>
    <scope>NUCLEOTIDE SEQUENCE</scope>
    <source>
        <strain evidence="1">FL130A</strain>
    </source>
</reference>
<organism evidence="1 2">
    <name type="scientific">Ambispora leptoticha</name>
    <dbReference type="NCBI Taxonomy" id="144679"/>
    <lineage>
        <taxon>Eukaryota</taxon>
        <taxon>Fungi</taxon>
        <taxon>Fungi incertae sedis</taxon>
        <taxon>Mucoromycota</taxon>
        <taxon>Glomeromycotina</taxon>
        <taxon>Glomeromycetes</taxon>
        <taxon>Archaeosporales</taxon>
        <taxon>Ambisporaceae</taxon>
        <taxon>Ambispora</taxon>
    </lineage>
</organism>
<sequence length="169" mass="18909">MIFQPNNLHGRYYCIISITGTNSDSNRFARSKSLEDNETSQFLYKRALTPSQAIHNLKDPKPNYEAKMKFQSIILSLTVGLSSVIYAQSNWQRRRRMLWFGGDNPVKAVNVSTPGTTYTFFSGVDCTGNPIGSGKDNQTFPQPIQFTNSQNQVQGPLSVFETCPSGNNQ</sequence>
<name>A0A9N8V872_9GLOM</name>
<evidence type="ECO:0000313" key="1">
    <source>
        <dbReference type="EMBL" id="CAG8447285.1"/>
    </source>
</evidence>
<accession>A0A9N8V872</accession>
<dbReference type="Proteomes" id="UP000789508">
    <property type="component" value="Unassembled WGS sequence"/>
</dbReference>
<protein>
    <submittedName>
        <fullName evidence="1">5043_t:CDS:1</fullName>
    </submittedName>
</protein>
<dbReference type="EMBL" id="CAJVPS010000064">
    <property type="protein sequence ID" value="CAG8447285.1"/>
    <property type="molecule type" value="Genomic_DNA"/>
</dbReference>
<evidence type="ECO:0000313" key="2">
    <source>
        <dbReference type="Proteomes" id="UP000789508"/>
    </source>
</evidence>
<proteinExistence type="predicted"/>
<dbReference type="AlphaFoldDB" id="A0A9N8V872"/>
<keyword evidence="2" id="KW-1185">Reference proteome</keyword>
<gene>
    <name evidence="1" type="ORF">ALEPTO_LOCUS772</name>
</gene>